<reference evidence="2" key="1">
    <citation type="journal article" date="2014" name="Int. J. Syst. Evol. Microbiol.">
        <title>Complete genome sequence of Corynebacterium casei LMG S-19264T (=DSM 44701T), isolated from a smear-ripened cheese.</title>
        <authorList>
            <consortium name="US DOE Joint Genome Institute (JGI-PGF)"/>
            <person name="Walter F."/>
            <person name="Albersmeier A."/>
            <person name="Kalinowski J."/>
            <person name="Ruckert C."/>
        </authorList>
    </citation>
    <scope>NUCLEOTIDE SEQUENCE</scope>
    <source>
        <strain evidence="2">JCM 4646</strain>
    </source>
</reference>
<feature type="compositionally biased region" description="Basic and acidic residues" evidence="1">
    <location>
        <begin position="61"/>
        <end position="72"/>
    </location>
</feature>
<evidence type="ECO:0000313" key="2">
    <source>
        <dbReference type="EMBL" id="GHH82601.1"/>
    </source>
</evidence>
<evidence type="ECO:0000256" key="1">
    <source>
        <dbReference type="SAM" id="MobiDB-lite"/>
    </source>
</evidence>
<accession>A0A919L4P9</accession>
<feature type="region of interest" description="Disordered" evidence="1">
    <location>
        <begin position="52"/>
        <end position="119"/>
    </location>
</feature>
<feature type="compositionally biased region" description="Low complexity" evidence="1">
    <location>
        <begin position="75"/>
        <end position="89"/>
    </location>
</feature>
<sequence length="119" mass="12631">MIFHLHQEAAVRPPPVSRRRARYHWDTTSGPVDRVPVPFGVSVRRGGIRAMNAESIGRPAESVRDRADRSPEVDPLLPAPVVAGPVPAAARERTVGVDGATPGTVLMPAATAARTRTAA</sequence>
<dbReference type="EMBL" id="BNBO01000059">
    <property type="protein sequence ID" value="GHH82601.1"/>
    <property type="molecule type" value="Genomic_DNA"/>
</dbReference>
<reference evidence="2" key="2">
    <citation type="submission" date="2020-09" db="EMBL/GenBank/DDBJ databases">
        <authorList>
            <person name="Sun Q."/>
            <person name="Ohkuma M."/>
        </authorList>
    </citation>
    <scope>NUCLEOTIDE SEQUENCE</scope>
    <source>
        <strain evidence="2">JCM 4646</strain>
    </source>
</reference>
<organism evidence="2 3">
    <name type="scientific">Kitasatospora indigofera</name>
    <dbReference type="NCBI Taxonomy" id="67307"/>
    <lineage>
        <taxon>Bacteria</taxon>
        <taxon>Bacillati</taxon>
        <taxon>Actinomycetota</taxon>
        <taxon>Actinomycetes</taxon>
        <taxon>Kitasatosporales</taxon>
        <taxon>Streptomycetaceae</taxon>
        <taxon>Kitasatospora</taxon>
    </lineage>
</organism>
<dbReference type="AlphaFoldDB" id="A0A919L4P9"/>
<comment type="caution">
    <text evidence="2">The sequence shown here is derived from an EMBL/GenBank/DDBJ whole genome shotgun (WGS) entry which is preliminary data.</text>
</comment>
<keyword evidence="3" id="KW-1185">Reference proteome</keyword>
<protein>
    <submittedName>
        <fullName evidence="2">Uncharacterized protein</fullName>
    </submittedName>
</protein>
<feature type="compositionally biased region" description="Low complexity" evidence="1">
    <location>
        <begin position="109"/>
        <end position="119"/>
    </location>
</feature>
<name>A0A919L4P9_9ACTN</name>
<dbReference type="Proteomes" id="UP000617734">
    <property type="component" value="Unassembled WGS sequence"/>
</dbReference>
<evidence type="ECO:0000313" key="3">
    <source>
        <dbReference type="Proteomes" id="UP000617734"/>
    </source>
</evidence>
<proteinExistence type="predicted"/>
<gene>
    <name evidence="2" type="ORF">GCM10018781_67860</name>
</gene>